<dbReference type="AlphaFoldDB" id="A0A4U7JJX5"/>
<keyword evidence="5 7" id="KW-0067">ATP-binding</keyword>
<evidence type="ECO:0000256" key="6">
    <source>
        <dbReference type="ARBA" id="ARBA00023141"/>
    </source>
</evidence>
<reference evidence="8 9" key="1">
    <citation type="submission" date="2020-09" db="EMBL/GenBank/DDBJ databases">
        <title>Characterization and genome sequencing of Ruminiclostridium sp. nov. MA18.</title>
        <authorList>
            <person name="Rettenmaier R."/>
            <person name="Kowollik M.-L."/>
            <person name="Liebl W."/>
            <person name="Zverlov V."/>
        </authorList>
    </citation>
    <scope>NUCLEOTIDE SEQUENCE [LARGE SCALE GENOMIC DNA]</scope>
    <source>
        <strain evidence="8 9">MA18</strain>
    </source>
</reference>
<keyword evidence="7" id="KW-0460">Magnesium</keyword>
<keyword evidence="7" id="KW-0479">Metal-binding</keyword>
<accession>A0A4U7JJX5</accession>
<dbReference type="PRINTS" id="PR01100">
    <property type="entry name" value="SHIKIMTKNASE"/>
</dbReference>
<keyword evidence="6 7" id="KW-0057">Aromatic amino acid biosynthesis</keyword>
<proteinExistence type="inferred from homology"/>
<dbReference type="Gene3D" id="3.40.50.300">
    <property type="entry name" value="P-loop containing nucleotide triphosphate hydrolases"/>
    <property type="match status" value="1"/>
</dbReference>
<comment type="caution">
    <text evidence="7">Lacks conserved residue(s) required for the propagation of feature annotation.</text>
</comment>
<keyword evidence="4 7" id="KW-0418">Kinase</keyword>
<dbReference type="EC" id="2.7.1.71" evidence="7"/>
<gene>
    <name evidence="7" type="primary">aroK</name>
    <name evidence="8" type="ORF">EHE19_003390</name>
</gene>
<evidence type="ECO:0000256" key="5">
    <source>
        <dbReference type="ARBA" id="ARBA00022840"/>
    </source>
</evidence>
<sequence length="165" mass="18426">MNNIVLIGMPSSGKSTVGVIVAKHLGMSFVDTDVLLQTQNNRRLQDIINTDGIDKFLEIEENTVLSLNLCNTVIATGGSAVYSEKAMKHLKANAIVVYLNINMKTVKRRLRNIKTRGVVLSPGQTLEEIYQKRKPLYEKYADIIIDSSENSIDETVEAIIEKLDF</sequence>
<dbReference type="CDD" id="cd00464">
    <property type="entry name" value="SK"/>
    <property type="match status" value="1"/>
</dbReference>
<dbReference type="Proteomes" id="UP000306409">
    <property type="component" value="Chromosome"/>
</dbReference>
<dbReference type="RefSeq" id="WP_137697615.1">
    <property type="nucleotide sequence ID" value="NZ_CP061336.1"/>
</dbReference>
<dbReference type="OrthoDB" id="9800332at2"/>
<dbReference type="GO" id="GO:0004765">
    <property type="term" value="F:shikimate kinase activity"/>
    <property type="evidence" value="ECO:0007669"/>
    <property type="project" value="UniProtKB-UniRule"/>
</dbReference>
<evidence type="ECO:0000313" key="8">
    <source>
        <dbReference type="EMBL" id="QNU67574.1"/>
    </source>
</evidence>
<keyword evidence="1 7" id="KW-0028">Amino-acid biosynthesis</keyword>
<keyword evidence="7" id="KW-0963">Cytoplasm</keyword>
<dbReference type="GO" id="GO:0009423">
    <property type="term" value="P:chorismate biosynthetic process"/>
    <property type="evidence" value="ECO:0007669"/>
    <property type="project" value="UniProtKB-UniRule"/>
</dbReference>
<feature type="binding site" evidence="7">
    <location>
        <position position="78"/>
    </location>
    <ligand>
        <name>substrate</name>
    </ligand>
</feature>
<evidence type="ECO:0000256" key="7">
    <source>
        <dbReference type="HAMAP-Rule" id="MF_00109"/>
    </source>
</evidence>
<keyword evidence="9" id="KW-1185">Reference proteome</keyword>
<feature type="binding site" evidence="7">
    <location>
        <position position="116"/>
    </location>
    <ligand>
        <name>ATP</name>
        <dbReference type="ChEBI" id="CHEBI:30616"/>
    </ligand>
</feature>
<evidence type="ECO:0000256" key="4">
    <source>
        <dbReference type="ARBA" id="ARBA00022777"/>
    </source>
</evidence>
<feature type="binding site" evidence="7">
    <location>
        <position position="133"/>
    </location>
    <ligand>
        <name>substrate</name>
    </ligand>
</feature>
<comment type="pathway">
    <text evidence="7">Metabolic intermediate biosynthesis; chorismate biosynthesis; chorismate from D-erythrose 4-phosphate and phosphoenolpyruvate: step 5/7.</text>
</comment>
<comment type="catalytic activity">
    <reaction evidence="7">
        <text>shikimate + ATP = 3-phosphoshikimate + ADP + H(+)</text>
        <dbReference type="Rhea" id="RHEA:13121"/>
        <dbReference type="ChEBI" id="CHEBI:15378"/>
        <dbReference type="ChEBI" id="CHEBI:30616"/>
        <dbReference type="ChEBI" id="CHEBI:36208"/>
        <dbReference type="ChEBI" id="CHEBI:145989"/>
        <dbReference type="ChEBI" id="CHEBI:456216"/>
        <dbReference type="EC" id="2.7.1.71"/>
    </reaction>
</comment>
<dbReference type="PANTHER" id="PTHR21087:SF16">
    <property type="entry name" value="SHIKIMATE KINASE 1, CHLOROPLASTIC"/>
    <property type="match status" value="1"/>
</dbReference>
<evidence type="ECO:0000256" key="1">
    <source>
        <dbReference type="ARBA" id="ARBA00022605"/>
    </source>
</evidence>
<dbReference type="InterPro" id="IPR031322">
    <property type="entry name" value="Shikimate/glucono_kinase"/>
</dbReference>
<dbReference type="InterPro" id="IPR000623">
    <property type="entry name" value="Shikimate_kinase/TSH1"/>
</dbReference>
<protein>
    <recommendedName>
        <fullName evidence="7">Shikimate kinase</fullName>
        <shortName evidence="7">SK</shortName>
        <ecNumber evidence="7">2.7.1.71</ecNumber>
    </recommendedName>
</protein>
<dbReference type="GO" id="GO:0008652">
    <property type="term" value="P:amino acid biosynthetic process"/>
    <property type="evidence" value="ECO:0007669"/>
    <property type="project" value="UniProtKB-KW"/>
</dbReference>
<feature type="binding site" evidence="7">
    <location>
        <begin position="11"/>
        <end position="16"/>
    </location>
    <ligand>
        <name>ATP</name>
        <dbReference type="ChEBI" id="CHEBI:30616"/>
    </ligand>
</feature>
<dbReference type="InterPro" id="IPR027417">
    <property type="entry name" value="P-loop_NTPase"/>
</dbReference>
<comment type="cofactor">
    <cofactor evidence="7">
        <name>Mg(2+)</name>
        <dbReference type="ChEBI" id="CHEBI:18420"/>
    </cofactor>
    <text evidence="7">Binds 1 Mg(2+) ion per subunit.</text>
</comment>
<feature type="binding site" evidence="7">
    <location>
        <position position="33"/>
    </location>
    <ligand>
        <name>substrate</name>
    </ligand>
</feature>
<dbReference type="HAMAP" id="MF_00109">
    <property type="entry name" value="Shikimate_kinase"/>
    <property type="match status" value="1"/>
</dbReference>
<name>A0A4U7JJX5_9FIRM</name>
<evidence type="ECO:0000256" key="2">
    <source>
        <dbReference type="ARBA" id="ARBA00022679"/>
    </source>
</evidence>
<keyword evidence="3 7" id="KW-0547">Nucleotide-binding</keyword>
<dbReference type="GO" id="GO:0005524">
    <property type="term" value="F:ATP binding"/>
    <property type="evidence" value="ECO:0007669"/>
    <property type="project" value="UniProtKB-UniRule"/>
</dbReference>
<dbReference type="SUPFAM" id="SSF52540">
    <property type="entry name" value="P-loop containing nucleoside triphosphate hydrolases"/>
    <property type="match status" value="1"/>
</dbReference>
<comment type="subunit">
    <text evidence="7">Monomer.</text>
</comment>
<dbReference type="EMBL" id="CP061336">
    <property type="protein sequence ID" value="QNU67574.1"/>
    <property type="molecule type" value="Genomic_DNA"/>
</dbReference>
<dbReference type="GO" id="GO:0000287">
    <property type="term" value="F:magnesium ion binding"/>
    <property type="evidence" value="ECO:0007669"/>
    <property type="project" value="UniProtKB-UniRule"/>
</dbReference>
<comment type="subcellular location">
    <subcellularLocation>
        <location evidence="7">Cytoplasm</location>
    </subcellularLocation>
</comment>
<dbReference type="GO" id="GO:0005829">
    <property type="term" value="C:cytosol"/>
    <property type="evidence" value="ECO:0007669"/>
    <property type="project" value="TreeGrafter"/>
</dbReference>
<dbReference type="KEGG" id="rher:EHE19_003390"/>
<feature type="binding site" evidence="7">
    <location>
        <position position="15"/>
    </location>
    <ligand>
        <name>Mg(2+)</name>
        <dbReference type="ChEBI" id="CHEBI:18420"/>
    </ligand>
</feature>
<evidence type="ECO:0000256" key="3">
    <source>
        <dbReference type="ARBA" id="ARBA00022741"/>
    </source>
</evidence>
<dbReference type="GO" id="GO:0009073">
    <property type="term" value="P:aromatic amino acid family biosynthetic process"/>
    <property type="evidence" value="ECO:0007669"/>
    <property type="project" value="UniProtKB-KW"/>
</dbReference>
<keyword evidence="2 7" id="KW-0808">Transferase</keyword>
<dbReference type="UniPathway" id="UPA00053">
    <property type="reaction ID" value="UER00088"/>
</dbReference>
<organism evidence="8 9">
    <name type="scientific">Ruminiclostridium herbifermentans</name>
    <dbReference type="NCBI Taxonomy" id="2488810"/>
    <lineage>
        <taxon>Bacteria</taxon>
        <taxon>Bacillati</taxon>
        <taxon>Bacillota</taxon>
        <taxon>Clostridia</taxon>
        <taxon>Eubacteriales</taxon>
        <taxon>Oscillospiraceae</taxon>
        <taxon>Ruminiclostridium</taxon>
    </lineage>
</organism>
<dbReference type="Pfam" id="PF01202">
    <property type="entry name" value="SKI"/>
    <property type="match status" value="1"/>
</dbReference>
<comment type="similarity">
    <text evidence="7">Belongs to the shikimate kinase family.</text>
</comment>
<comment type="function">
    <text evidence="7">Catalyzes the specific phosphorylation of the 3-hydroxyl group of shikimic acid using ATP as a cosubstrate.</text>
</comment>
<dbReference type="PANTHER" id="PTHR21087">
    <property type="entry name" value="SHIKIMATE KINASE"/>
    <property type="match status" value="1"/>
</dbReference>
<evidence type="ECO:0000313" key="9">
    <source>
        <dbReference type="Proteomes" id="UP000306409"/>
    </source>
</evidence>